<organism evidence="1 2">
    <name type="scientific">Rhipicephalus sanguineus</name>
    <name type="common">Brown dog tick</name>
    <name type="synonym">Ixodes sanguineus</name>
    <dbReference type="NCBI Taxonomy" id="34632"/>
    <lineage>
        <taxon>Eukaryota</taxon>
        <taxon>Metazoa</taxon>
        <taxon>Ecdysozoa</taxon>
        <taxon>Arthropoda</taxon>
        <taxon>Chelicerata</taxon>
        <taxon>Arachnida</taxon>
        <taxon>Acari</taxon>
        <taxon>Parasitiformes</taxon>
        <taxon>Ixodida</taxon>
        <taxon>Ixodoidea</taxon>
        <taxon>Ixodidae</taxon>
        <taxon>Rhipicephalinae</taxon>
        <taxon>Rhipicephalus</taxon>
        <taxon>Rhipicephalus</taxon>
    </lineage>
</organism>
<evidence type="ECO:0000313" key="1">
    <source>
        <dbReference type="EMBL" id="KAH7947051.1"/>
    </source>
</evidence>
<protein>
    <submittedName>
        <fullName evidence="1">Uncharacterized protein</fullName>
    </submittedName>
</protein>
<gene>
    <name evidence="1" type="ORF">HPB52_007482</name>
</gene>
<dbReference type="Proteomes" id="UP000821837">
    <property type="component" value="Chromosome 6"/>
</dbReference>
<proteinExistence type="predicted"/>
<dbReference type="EMBL" id="JABSTV010001252">
    <property type="protein sequence ID" value="KAH7947051.1"/>
    <property type="molecule type" value="Genomic_DNA"/>
</dbReference>
<keyword evidence="2" id="KW-1185">Reference proteome</keyword>
<sequence length="212" mass="23616">MTEKDIYGLCDHVKNLPYGQLMALCQGFFPGMPQNALSQVDMVPTVEAWLRAIRTPQERLPHVAGLYSRLASLDALKPWTLYCVDMAWTKTSRFAFLDHVAKSMNSDGCAYTCGYAETTSCLCCSILMSDDGIMTEEHRLVCFNLWSEHPFVAVYDAGAMVAHAKRLQAGLAAMGVDPERCLHGYYEKLSSAHAEVEKTVLARKQVADLLNR</sequence>
<comment type="caution">
    <text evidence="1">The sequence shown here is derived from an EMBL/GenBank/DDBJ whole genome shotgun (WGS) entry which is preliminary data.</text>
</comment>
<reference evidence="1" key="2">
    <citation type="submission" date="2021-09" db="EMBL/GenBank/DDBJ databases">
        <authorList>
            <person name="Jia N."/>
            <person name="Wang J."/>
            <person name="Shi W."/>
            <person name="Du L."/>
            <person name="Sun Y."/>
            <person name="Zhan W."/>
            <person name="Jiang J."/>
            <person name="Wang Q."/>
            <person name="Zhang B."/>
            <person name="Ji P."/>
            <person name="Sakyi L.B."/>
            <person name="Cui X."/>
            <person name="Yuan T."/>
            <person name="Jiang B."/>
            <person name="Yang W."/>
            <person name="Lam T.T.-Y."/>
            <person name="Chang Q."/>
            <person name="Ding S."/>
            <person name="Wang X."/>
            <person name="Zhu J."/>
            <person name="Ruan X."/>
            <person name="Zhao L."/>
            <person name="Wei J."/>
            <person name="Que T."/>
            <person name="Du C."/>
            <person name="Cheng J."/>
            <person name="Dai P."/>
            <person name="Han X."/>
            <person name="Huang E."/>
            <person name="Gao Y."/>
            <person name="Liu J."/>
            <person name="Shao H."/>
            <person name="Ye R."/>
            <person name="Li L."/>
            <person name="Wei W."/>
            <person name="Wang X."/>
            <person name="Wang C."/>
            <person name="Huo Q."/>
            <person name="Li W."/>
            <person name="Guo W."/>
            <person name="Chen H."/>
            <person name="Chen S."/>
            <person name="Zhou L."/>
            <person name="Zhou L."/>
            <person name="Ni X."/>
            <person name="Tian J."/>
            <person name="Zhou Y."/>
            <person name="Sheng Y."/>
            <person name="Liu T."/>
            <person name="Pan Y."/>
            <person name="Xia L."/>
            <person name="Li J."/>
            <person name="Zhao F."/>
            <person name="Cao W."/>
        </authorList>
    </citation>
    <scope>NUCLEOTIDE SEQUENCE</scope>
    <source>
        <strain evidence="1">Rsan-2018</strain>
        <tissue evidence="1">Larvae</tissue>
    </source>
</reference>
<dbReference type="AlphaFoldDB" id="A0A9D4PNG8"/>
<evidence type="ECO:0000313" key="2">
    <source>
        <dbReference type="Proteomes" id="UP000821837"/>
    </source>
</evidence>
<name>A0A9D4PNG8_RHISA</name>
<accession>A0A9D4PNG8</accession>
<reference evidence="1" key="1">
    <citation type="journal article" date="2020" name="Cell">
        <title>Large-Scale Comparative Analyses of Tick Genomes Elucidate Their Genetic Diversity and Vector Capacities.</title>
        <authorList>
            <consortium name="Tick Genome and Microbiome Consortium (TIGMIC)"/>
            <person name="Jia N."/>
            <person name="Wang J."/>
            <person name="Shi W."/>
            <person name="Du L."/>
            <person name="Sun Y."/>
            <person name="Zhan W."/>
            <person name="Jiang J.F."/>
            <person name="Wang Q."/>
            <person name="Zhang B."/>
            <person name="Ji P."/>
            <person name="Bell-Sakyi L."/>
            <person name="Cui X.M."/>
            <person name="Yuan T.T."/>
            <person name="Jiang B.G."/>
            <person name="Yang W.F."/>
            <person name="Lam T.T."/>
            <person name="Chang Q.C."/>
            <person name="Ding S.J."/>
            <person name="Wang X.J."/>
            <person name="Zhu J.G."/>
            <person name="Ruan X.D."/>
            <person name="Zhao L."/>
            <person name="Wei J.T."/>
            <person name="Ye R.Z."/>
            <person name="Que T.C."/>
            <person name="Du C.H."/>
            <person name="Zhou Y.H."/>
            <person name="Cheng J.X."/>
            <person name="Dai P.F."/>
            <person name="Guo W.B."/>
            <person name="Han X.H."/>
            <person name="Huang E.J."/>
            <person name="Li L.F."/>
            <person name="Wei W."/>
            <person name="Gao Y.C."/>
            <person name="Liu J.Z."/>
            <person name="Shao H.Z."/>
            <person name="Wang X."/>
            <person name="Wang C.C."/>
            <person name="Yang T.C."/>
            <person name="Huo Q.B."/>
            <person name="Li W."/>
            <person name="Chen H.Y."/>
            <person name="Chen S.E."/>
            <person name="Zhou L.G."/>
            <person name="Ni X.B."/>
            <person name="Tian J.H."/>
            <person name="Sheng Y."/>
            <person name="Liu T."/>
            <person name="Pan Y.S."/>
            <person name="Xia L.Y."/>
            <person name="Li J."/>
            <person name="Zhao F."/>
            <person name="Cao W.C."/>
        </authorList>
    </citation>
    <scope>NUCLEOTIDE SEQUENCE</scope>
    <source>
        <strain evidence="1">Rsan-2018</strain>
    </source>
</reference>